<reference evidence="1 2" key="1">
    <citation type="journal article" date="2011" name="PLoS Genet.">
        <title>Comparative genomic analysis of human fungal pathogens causing paracoccidioidomycosis.</title>
        <authorList>
            <person name="Desjardins C.A."/>
            <person name="Champion M.D."/>
            <person name="Holder J.W."/>
            <person name="Muszewska A."/>
            <person name="Goldberg J."/>
            <person name="Bailao A.M."/>
            <person name="Brigido M.M."/>
            <person name="Ferreira M.E."/>
            <person name="Garcia A.M."/>
            <person name="Grynberg M."/>
            <person name="Gujja S."/>
            <person name="Heiman D.I."/>
            <person name="Henn M.R."/>
            <person name="Kodira C.D."/>
            <person name="Leon-Narvaez H."/>
            <person name="Longo L.V."/>
            <person name="Ma L.J."/>
            <person name="Malavazi I."/>
            <person name="Matsuo A.L."/>
            <person name="Morais F.V."/>
            <person name="Pereira M."/>
            <person name="Rodriguez-Brito S."/>
            <person name="Sakthikumar S."/>
            <person name="Salem-Izacc S.M."/>
            <person name="Sykes S.M."/>
            <person name="Teixeira M.M."/>
            <person name="Vallejo M.C."/>
            <person name="Walter M.E."/>
            <person name="Yandava C."/>
            <person name="Young S."/>
            <person name="Zeng Q."/>
            <person name="Zucker J."/>
            <person name="Felipe M.S."/>
            <person name="Goldman G.H."/>
            <person name="Haas B.J."/>
            <person name="McEwen J.G."/>
            <person name="Nino-Vega G."/>
            <person name="Puccia R."/>
            <person name="San-Blas G."/>
            <person name="Soares C.M."/>
            <person name="Birren B.W."/>
            <person name="Cuomo C.A."/>
        </authorList>
    </citation>
    <scope>NUCLEOTIDE SEQUENCE [LARGE SCALE GENOMIC DNA]</scope>
    <source>
        <strain evidence="1 2">Pb18</strain>
    </source>
</reference>
<dbReference type="OrthoDB" id="4135672at2759"/>
<dbReference type="KEGG" id="pbn:PADG_11374"/>
<dbReference type="Proteomes" id="UP000001628">
    <property type="component" value="Unassembled WGS sequence"/>
</dbReference>
<dbReference type="eggNOG" id="ENOG502RMXD">
    <property type="taxonomic scope" value="Eukaryota"/>
</dbReference>
<dbReference type="EMBL" id="KN275958">
    <property type="protein sequence ID" value="KGM92545.1"/>
    <property type="molecule type" value="Genomic_DNA"/>
</dbReference>
<dbReference type="HOGENOM" id="CLU_2004604_0_0_1"/>
<sequence length="124" mass="14878">MPRDHHEILWKQILPPVLAIYIKTLAIFRMEWFLRTSSENHLMRTNVRGIKLLGIVQGDYEKVFKDICIEIEAPKKQFDGVKRPYLQDPLRRSAVDGKDKLDFNECRCIVVMRLMEYYYCFHWG</sequence>
<proteinExistence type="predicted"/>
<accession>A0A0A0HYU9</accession>
<dbReference type="VEuPathDB" id="FungiDB:PADG_11374"/>
<evidence type="ECO:0000313" key="1">
    <source>
        <dbReference type="EMBL" id="KGM92545.1"/>
    </source>
</evidence>
<name>A0A0A0HYU9_PARBD</name>
<protein>
    <submittedName>
        <fullName evidence="1">Uncharacterized protein</fullName>
    </submittedName>
</protein>
<dbReference type="GeneID" id="22587271"/>
<dbReference type="InParanoid" id="A0A0A0HYU9"/>
<keyword evidence="2" id="KW-1185">Reference proteome</keyword>
<evidence type="ECO:0000313" key="2">
    <source>
        <dbReference type="Proteomes" id="UP000001628"/>
    </source>
</evidence>
<organism evidence="1 2">
    <name type="scientific">Paracoccidioides brasiliensis (strain Pb18)</name>
    <dbReference type="NCBI Taxonomy" id="502780"/>
    <lineage>
        <taxon>Eukaryota</taxon>
        <taxon>Fungi</taxon>
        <taxon>Dikarya</taxon>
        <taxon>Ascomycota</taxon>
        <taxon>Pezizomycotina</taxon>
        <taxon>Eurotiomycetes</taxon>
        <taxon>Eurotiomycetidae</taxon>
        <taxon>Onygenales</taxon>
        <taxon>Ajellomycetaceae</taxon>
        <taxon>Paracoccidioides</taxon>
    </lineage>
</organism>
<dbReference type="AlphaFoldDB" id="A0A0A0HYU9"/>
<dbReference type="RefSeq" id="XP_010757925.1">
    <property type="nucleotide sequence ID" value="XM_010759623.1"/>
</dbReference>
<gene>
    <name evidence="1" type="ORF">PADG_11374</name>
</gene>